<reference evidence="3" key="1">
    <citation type="submission" date="2017-02" db="UniProtKB">
        <authorList>
            <consortium name="WormBaseParasite"/>
        </authorList>
    </citation>
    <scope>IDENTIFICATION</scope>
</reference>
<dbReference type="InterPro" id="IPR002048">
    <property type="entry name" value="EF_hand_dom"/>
</dbReference>
<dbReference type="GO" id="GO:0043005">
    <property type="term" value="C:neuron projection"/>
    <property type="evidence" value="ECO:0007669"/>
    <property type="project" value="TreeGrafter"/>
</dbReference>
<dbReference type="InterPro" id="IPR051001">
    <property type="entry name" value="Calbindin_Ca-bind"/>
</dbReference>
<evidence type="ECO:0000256" key="1">
    <source>
        <dbReference type="ARBA" id="ARBA00022837"/>
    </source>
</evidence>
<dbReference type="AlphaFoldDB" id="A0A0R3T0C8"/>
<organism evidence="3">
    <name type="scientific">Rodentolepis nana</name>
    <name type="common">Dwarf tapeworm</name>
    <name type="synonym">Hymenolepis nana</name>
    <dbReference type="NCBI Taxonomy" id="102285"/>
    <lineage>
        <taxon>Eukaryota</taxon>
        <taxon>Metazoa</taxon>
        <taxon>Spiralia</taxon>
        <taxon>Lophotrochozoa</taxon>
        <taxon>Platyhelminthes</taxon>
        <taxon>Cestoda</taxon>
        <taxon>Eucestoda</taxon>
        <taxon>Cyclophyllidea</taxon>
        <taxon>Hymenolepididae</taxon>
        <taxon>Rodentolepis</taxon>
    </lineage>
</organism>
<dbReference type="Pfam" id="PF13202">
    <property type="entry name" value="EF-hand_5"/>
    <property type="match status" value="1"/>
</dbReference>
<feature type="domain" description="EF-hand" evidence="2">
    <location>
        <begin position="212"/>
        <end position="247"/>
    </location>
</feature>
<evidence type="ECO:0000259" key="2">
    <source>
        <dbReference type="PROSITE" id="PS50222"/>
    </source>
</evidence>
<dbReference type="Gene3D" id="1.10.238.10">
    <property type="entry name" value="EF-hand"/>
    <property type="match status" value="3"/>
</dbReference>
<accession>A0A0R3T0C8</accession>
<dbReference type="InterPro" id="IPR011992">
    <property type="entry name" value="EF-hand-dom_pair"/>
</dbReference>
<evidence type="ECO:0000313" key="3">
    <source>
        <dbReference type="WBParaSite" id="HNAJ_0000025901-mRNA-1"/>
    </source>
</evidence>
<dbReference type="GO" id="GO:0005829">
    <property type="term" value="C:cytosol"/>
    <property type="evidence" value="ECO:0007669"/>
    <property type="project" value="TreeGrafter"/>
</dbReference>
<proteinExistence type="predicted"/>
<dbReference type="GO" id="GO:0045202">
    <property type="term" value="C:synapse"/>
    <property type="evidence" value="ECO:0007669"/>
    <property type="project" value="TreeGrafter"/>
</dbReference>
<dbReference type="PANTHER" id="PTHR19972">
    <property type="entry name" value="CALBINDIN"/>
    <property type="match status" value="1"/>
</dbReference>
<dbReference type="GO" id="GO:0005634">
    <property type="term" value="C:nucleus"/>
    <property type="evidence" value="ECO:0007669"/>
    <property type="project" value="TreeGrafter"/>
</dbReference>
<dbReference type="PANTHER" id="PTHR19972:SF10">
    <property type="entry name" value="CALBINDIN-32"/>
    <property type="match status" value="1"/>
</dbReference>
<sequence>LRKKEKHKHSAVSIIATVMAASKPMLKENPPQVQQNNLLKEYFDEKELKFRHVSADQFADVWLRYDRDGNGFIEGDEMRLFFSELLEAIVPAELKKRMLKEEMDQLIAELRQSLDKNEDDKIDIAEVWKVFDKDKSGYIEADELKDFLKELFKQSPKGNTISEDKLIEYTDNILRIFDKNKDKKLQLSEMARLVPVKENFLRKPFFKSAEKITDDDIDRVFSYYDQDQNGYMQDEELAAFFKDLLELTQDDYDDEDLRCIKDAILSDWDANKDGKIYTDELKMMLRVQRQMSDK</sequence>
<feature type="domain" description="EF-hand" evidence="2">
    <location>
        <begin position="53"/>
        <end position="88"/>
    </location>
</feature>
<dbReference type="STRING" id="102285.A0A0R3T0C8"/>
<feature type="domain" description="EF-hand" evidence="2">
    <location>
        <begin position="119"/>
        <end position="154"/>
    </location>
</feature>
<protein>
    <submittedName>
        <fullName evidence="3">Calbindin-32</fullName>
    </submittedName>
</protein>
<name>A0A0R3T0C8_RODNA</name>
<dbReference type="SUPFAM" id="SSF47473">
    <property type="entry name" value="EF-hand"/>
    <property type="match status" value="2"/>
</dbReference>
<dbReference type="PROSITE" id="PS00018">
    <property type="entry name" value="EF_HAND_1"/>
    <property type="match status" value="4"/>
</dbReference>
<dbReference type="Pfam" id="PF13499">
    <property type="entry name" value="EF-hand_7"/>
    <property type="match status" value="1"/>
</dbReference>
<dbReference type="GO" id="GO:0005509">
    <property type="term" value="F:calcium ion binding"/>
    <property type="evidence" value="ECO:0007669"/>
    <property type="project" value="InterPro"/>
</dbReference>
<dbReference type="WBParaSite" id="HNAJ_0000025901-mRNA-1">
    <property type="protein sequence ID" value="HNAJ_0000025901-mRNA-1"/>
    <property type="gene ID" value="HNAJ_0000025901"/>
</dbReference>
<dbReference type="SMART" id="SM00054">
    <property type="entry name" value="EFh"/>
    <property type="match status" value="5"/>
</dbReference>
<dbReference type="InterPro" id="IPR018247">
    <property type="entry name" value="EF_Hand_1_Ca_BS"/>
</dbReference>
<dbReference type="PROSITE" id="PS50222">
    <property type="entry name" value="EF_HAND_2"/>
    <property type="match status" value="3"/>
</dbReference>
<dbReference type="GO" id="GO:0051480">
    <property type="term" value="P:regulation of cytosolic calcium ion concentration"/>
    <property type="evidence" value="ECO:0007669"/>
    <property type="project" value="TreeGrafter"/>
</dbReference>
<keyword evidence="1" id="KW-0106">Calcium</keyword>